<reference evidence="1 2" key="1">
    <citation type="submission" date="2019-07" db="EMBL/GenBank/DDBJ databases">
        <title>Genome sequence of 2 isolates from Red Sea Mangroves.</title>
        <authorList>
            <person name="Sefrji F."/>
            <person name="Michoud G."/>
            <person name="Merlino G."/>
            <person name="Daffonchio D."/>
        </authorList>
    </citation>
    <scope>NUCLEOTIDE SEQUENCE [LARGE SCALE GENOMIC DNA]</scope>
    <source>
        <strain evidence="1 2">R1DC41</strain>
    </source>
</reference>
<dbReference type="NCBIfam" id="NF003353">
    <property type="entry name" value="PRK04387.1"/>
    <property type="match status" value="1"/>
</dbReference>
<dbReference type="KEGG" id="mcui:G8O30_04110"/>
<dbReference type="Proteomes" id="UP000593626">
    <property type="component" value="Chromosome"/>
</dbReference>
<dbReference type="RefSeq" id="WP_239673724.1">
    <property type="nucleotide sequence ID" value="NZ_CP049742.1"/>
</dbReference>
<protein>
    <submittedName>
        <fullName evidence="1">UPF0223 family protein</fullName>
    </submittedName>
</protein>
<proteinExistence type="predicted"/>
<keyword evidence="2" id="KW-1185">Reference proteome</keyword>
<dbReference type="SUPFAM" id="SSF158504">
    <property type="entry name" value="BH2638-like"/>
    <property type="match status" value="1"/>
</dbReference>
<dbReference type="InterPro" id="IPR023324">
    <property type="entry name" value="BH2638-like_sf"/>
</dbReference>
<dbReference type="EMBL" id="CP049742">
    <property type="protein sequence ID" value="QPC46198.1"/>
    <property type="molecule type" value="Genomic_DNA"/>
</dbReference>
<gene>
    <name evidence="1" type="ORF">G8O30_04110</name>
</gene>
<sequence length="95" mass="11063">MGRHVGGEKEYAYPFDMDWTTDEIVLVIDFYQAIEQAYEKGIPAAELKERYKAFKQVVPSKSEEKRLDKEFEEASGFSSYRVVSQLKDGKEKIKM</sequence>
<accession>A0A7S8CAF9</accession>
<dbReference type="AlphaFoldDB" id="A0A7S8CAF9"/>
<dbReference type="Gene3D" id="1.10.220.80">
    <property type="entry name" value="BH2638-like"/>
    <property type="match status" value="1"/>
</dbReference>
<evidence type="ECO:0000313" key="1">
    <source>
        <dbReference type="EMBL" id="QPC46198.1"/>
    </source>
</evidence>
<dbReference type="PIRSF" id="PIRSF037260">
    <property type="entry name" value="UPF0223"/>
    <property type="match status" value="1"/>
</dbReference>
<dbReference type="Pfam" id="PF05256">
    <property type="entry name" value="UPF0223"/>
    <property type="match status" value="1"/>
</dbReference>
<evidence type="ECO:0000313" key="2">
    <source>
        <dbReference type="Proteomes" id="UP000593626"/>
    </source>
</evidence>
<organism evidence="1 2">
    <name type="scientific">Mangrovibacillus cuniculi</name>
    <dbReference type="NCBI Taxonomy" id="2593652"/>
    <lineage>
        <taxon>Bacteria</taxon>
        <taxon>Bacillati</taxon>
        <taxon>Bacillota</taxon>
        <taxon>Bacilli</taxon>
        <taxon>Bacillales</taxon>
        <taxon>Bacillaceae</taxon>
        <taxon>Mangrovibacillus</taxon>
    </lineage>
</organism>
<name>A0A7S8CAF9_9BACI</name>
<dbReference type="InterPro" id="IPR007920">
    <property type="entry name" value="UPF0223"/>
</dbReference>